<keyword evidence="7" id="KW-0963">Cytoplasm</keyword>
<keyword evidence="7" id="KW-0698">rRNA processing</keyword>
<sequence length="146" mass="16396">MEFQIDLIDEVQSGLGDLRTHLTPLMAHLGRTGGVELVLVSPERIQELNHLYRGLNKPTDVLSFPISMPFNDFLGSVVVNIELATEEAQKRGHSLLDEITLLFLHGYLHLLGYNHENDSGEQRALEQEVIKAFNLPPSLIVRTESL</sequence>
<accession>A0A0K2Y9M2</accession>
<dbReference type="OrthoDB" id="9807740at2"/>
<keyword evidence="9" id="KW-1185">Reference proteome</keyword>
<dbReference type="InterPro" id="IPR023091">
    <property type="entry name" value="MetalPrtase_cat_dom_sf_prd"/>
</dbReference>
<dbReference type="PROSITE" id="PS01306">
    <property type="entry name" value="UPF0054"/>
    <property type="match status" value="1"/>
</dbReference>
<dbReference type="InterPro" id="IPR020549">
    <property type="entry name" value="YbeY_CS"/>
</dbReference>
<evidence type="ECO:0000256" key="5">
    <source>
        <dbReference type="ARBA" id="ARBA00022801"/>
    </source>
</evidence>
<keyword evidence="2 7" id="KW-0540">Nuclease</keyword>
<dbReference type="InterPro" id="IPR002036">
    <property type="entry name" value="YbeY"/>
</dbReference>
<dbReference type="GO" id="GO:0004222">
    <property type="term" value="F:metalloendopeptidase activity"/>
    <property type="evidence" value="ECO:0007669"/>
    <property type="project" value="InterPro"/>
</dbReference>
<feature type="binding site" evidence="7">
    <location>
        <position position="115"/>
    </location>
    <ligand>
        <name>Zn(2+)</name>
        <dbReference type="ChEBI" id="CHEBI:29105"/>
        <note>catalytic</note>
    </ligand>
</feature>
<evidence type="ECO:0000256" key="3">
    <source>
        <dbReference type="ARBA" id="ARBA00022723"/>
    </source>
</evidence>
<evidence type="ECO:0000256" key="4">
    <source>
        <dbReference type="ARBA" id="ARBA00022759"/>
    </source>
</evidence>
<dbReference type="GO" id="GO:0004521">
    <property type="term" value="F:RNA endonuclease activity"/>
    <property type="evidence" value="ECO:0007669"/>
    <property type="project" value="UniProtKB-UniRule"/>
</dbReference>
<dbReference type="EC" id="3.1.-.-" evidence="7"/>
<keyword evidence="4 7" id="KW-0255">Endonuclease</keyword>
<proteinExistence type="inferred from homology"/>
<dbReference type="GO" id="GO:0006364">
    <property type="term" value="P:rRNA processing"/>
    <property type="evidence" value="ECO:0007669"/>
    <property type="project" value="UniProtKB-UniRule"/>
</dbReference>
<keyword evidence="7" id="KW-0690">Ribosome biogenesis</keyword>
<dbReference type="PANTHER" id="PTHR46986">
    <property type="entry name" value="ENDORIBONUCLEASE YBEY, CHLOROPLASTIC"/>
    <property type="match status" value="1"/>
</dbReference>
<dbReference type="STRING" id="1216962.BN341_6840"/>
<keyword evidence="3 7" id="KW-0479">Metal-binding</keyword>
<dbReference type="Gene3D" id="3.40.390.30">
    <property type="entry name" value="Metalloproteases ('zincins'), catalytic domain"/>
    <property type="match status" value="1"/>
</dbReference>
<reference evidence="9" key="1">
    <citation type="submission" date="2014-12" db="EMBL/GenBank/DDBJ databases">
        <authorList>
            <person name="Smet A."/>
        </authorList>
    </citation>
    <scope>NUCLEOTIDE SEQUENCE [LARGE SCALE GENOMIC DNA]</scope>
</reference>
<dbReference type="Proteomes" id="UP000046090">
    <property type="component" value="Unassembled WGS sequence"/>
</dbReference>
<evidence type="ECO:0000256" key="6">
    <source>
        <dbReference type="ARBA" id="ARBA00022833"/>
    </source>
</evidence>
<gene>
    <name evidence="7" type="primary">ybeY</name>
    <name evidence="8" type="ORF">HHE01_12400</name>
</gene>
<dbReference type="Pfam" id="PF02130">
    <property type="entry name" value="YbeY"/>
    <property type="match status" value="1"/>
</dbReference>
<keyword evidence="5 7" id="KW-0378">Hydrolase</keyword>
<evidence type="ECO:0000256" key="7">
    <source>
        <dbReference type="HAMAP-Rule" id="MF_00009"/>
    </source>
</evidence>
<feature type="binding site" evidence="7">
    <location>
        <position position="109"/>
    </location>
    <ligand>
        <name>Zn(2+)</name>
        <dbReference type="ChEBI" id="CHEBI:29105"/>
        <note>catalytic</note>
    </ligand>
</feature>
<dbReference type="NCBIfam" id="TIGR00043">
    <property type="entry name" value="rRNA maturation RNase YbeY"/>
    <property type="match status" value="1"/>
</dbReference>
<evidence type="ECO:0000256" key="1">
    <source>
        <dbReference type="ARBA" id="ARBA00010875"/>
    </source>
</evidence>
<protein>
    <recommendedName>
        <fullName evidence="7">Endoribonuclease YbeY</fullName>
        <ecNumber evidence="7">3.1.-.-</ecNumber>
    </recommendedName>
</protein>
<dbReference type="GO" id="GO:0008270">
    <property type="term" value="F:zinc ion binding"/>
    <property type="evidence" value="ECO:0007669"/>
    <property type="project" value="UniProtKB-UniRule"/>
</dbReference>
<keyword evidence="6 7" id="KW-0862">Zinc</keyword>
<comment type="function">
    <text evidence="7">Single strand-specific metallo-endoribonuclease involved in late-stage 70S ribosome quality control and in maturation of the 3' terminus of the 16S rRNA.</text>
</comment>
<comment type="subcellular location">
    <subcellularLocation>
        <location evidence="7">Cytoplasm</location>
    </subcellularLocation>
</comment>
<evidence type="ECO:0000313" key="9">
    <source>
        <dbReference type="Proteomes" id="UP000046090"/>
    </source>
</evidence>
<dbReference type="AlphaFoldDB" id="A0A0K2Y9M2"/>
<evidence type="ECO:0000313" key="8">
    <source>
        <dbReference type="EMBL" id="CRI34394.1"/>
    </source>
</evidence>
<comment type="similarity">
    <text evidence="1 7">Belongs to the endoribonuclease YbeY family.</text>
</comment>
<organism evidence="8 9">
    <name type="scientific">Helicobacter heilmannii</name>
    <dbReference type="NCBI Taxonomy" id="35817"/>
    <lineage>
        <taxon>Bacteria</taxon>
        <taxon>Pseudomonadati</taxon>
        <taxon>Campylobacterota</taxon>
        <taxon>Epsilonproteobacteria</taxon>
        <taxon>Campylobacterales</taxon>
        <taxon>Helicobacteraceae</taxon>
        <taxon>Helicobacter</taxon>
    </lineage>
</organism>
<dbReference type="SUPFAM" id="SSF55486">
    <property type="entry name" value="Metalloproteases ('zincins'), catalytic domain"/>
    <property type="match status" value="1"/>
</dbReference>
<name>A0A0K2Y9M2_HELHE</name>
<evidence type="ECO:0000256" key="2">
    <source>
        <dbReference type="ARBA" id="ARBA00022722"/>
    </source>
</evidence>
<dbReference type="EMBL" id="CDMK01000001">
    <property type="protein sequence ID" value="CRI34394.1"/>
    <property type="molecule type" value="Genomic_DNA"/>
</dbReference>
<dbReference type="HAMAP" id="MF_00009">
    <property type="entry name" value="Endoribonucl_YbeY"/>
    <property type="match status" value="1"/>
</dbReference>
<feature type="binding site" evidence="7">
    <location>
        <position position="105"/>
    </location>
    <ligand>
        <name>Zn(2+)</name>
        <dbReference type="ChEBI" id="CHEBI:29105"/>
        <note>catalytic</note>
    </ligand>
</feature>
<dbReference type="GO" id="GO:0005737">
    <property type="term" value="C:cytoplasm"/>
    <property type="evidence" value="ECO:0007669"/>
    <property type="project" value="UniProtKB-SubCell"/>
</dbReference>
<dbReference type="PANTHER" id="PTHR46986:SF1">
    <property type="entry name" value="ENDORIBONUCLEASE YBEY, CHLOROPLASTIC"/>
    <property type="match status" value="1"/>
</dbReference>
<comment type="cofactor">
    <cofactor evidence="7">
        <name>Zn(2+)</name>
        <dbReference type="ChEBI" id="CHEBI:29105"/>
    </cofactor>
    <text evidence="7">Binds 1 zinc ion.</text>
</comment>